<dbReference type="SUPFAM" id="SSF53822">
    <property type="entry name" value="Periplasmic binding protein-like I"/>
    <property type="match status" value="1"/>
</dbReference>
<dbReference type="Gene3D" id="1.10.260.40">
    <property type="entry name" value="lambda repressor-like DNA-binding domains"/>
    <property type="match status" value="1"/>
</dbReference>
<evidence type="ECO:0000313" key="6">
    <source>
        <dbReference type="Proteomes" id="UP000484255"/>
    </source>
</evidence>
<evidence type="ECO:0000256" key="1">
    <source>
        <dbReference type="ARBA" id="ARBA00023015"/>
    </source>
</evidence>
<dbReference type="GO" id="GO:0003700">
    <property type="term" value="F:DNA-binding transcription factor activity"/>
    <property type="evidence" value="ECO:0007669"/>
    <property type="project" value="TreeGrafter"/>
</dbReference>
<evidence type="ECO:0000259" key="4">
    <source>
        <dbReference type="PROSITE" id="PS50932"/>
    </source>
</evidence>
<comment type="caution">
    <text evidence="5">The sequence shown here is derived from an EMBL/GenBank/DDBJ whole genome shotgun (WGS) entry which is preliminary data.</text>
</comment>
<dbReference type="Proteomes" id="UP000484255">
    <property type="component" value="Unassembled WGS sequence"/>
</dbReference>
<dbReference type="EMBL" id="JAAGOH010000014">
    <property type="protein sequence ID" value="NDY92059.1"/>
    <property type="molecule type" value="Genomic_DNA"/>
</dbReference>
<dbReference type="CDD" id="cd01392">
    <property type="entry name" value="HTH_LacI"/>
    <property type="match status" value="1"/>
</dbReference>
<dbReference type="Pfam" id="PF00356">
    <property type="entry name" value="LacI"/>
    <property type="match status" value="1"/>
</dbReference>
<dbReference type="Pfam" id="PF13407">
    <property type="entry name" value="Peripla_BP_4"/>
    <property type="match status" value="1"/>
</dbReference>
<keyword evidence="6" id="KW-1185">Reference proteome</keyword>
<dbReference type="AlphaFoldDB" id="A0A7C9TJF6"/>
<keyword evidence="2" id="KW-0238">DNA-binding</keyword>
<dbReference type="InterPro" id="IPR010982">
    <property type="entry name" value="Lambda_DNA-bd_dom_sf"/>
</dbReference>
<evidence type="ECO:0000313" key="5">
    <source>
        <dbReference type="EMBL" id="NDY92059.1"/>
    </source>
</evidence>
<organism evidence="5 6">
    <name type="scientific">Ideonella livida</name>
    <dbReference type="NCBI Taxonomy" id="2707176"/>
    <lineage>
        <taxon>Bacteria</taxon>
        <taxon>Pseudomonadati</taxon>
        <taxon>Pseudomonadota</taxon>
        <taxon>Betaproteobacteria</taxon>
        <taxon>Burkholderiales</taxon>
        <taxon>Sphaerotilaceae</taxon>
        <taxon>Ideonella</taxon>
    </lineage>
</organism>
<accession>A0A7C9TJF6</accession>
<gene>
    <name evidence="5" type="ORF">G3A44_12755</name>
</gene>
<dbReference type="PROSITE" id="PS50932">
    <property type="entry name" value="HTH_LACI_2"/>
    <property type="match status" value="1"/>
</dbReference>
<dbReference type="InterPro" id="IPR000843">
    <property type="entry name" value="HTH_LacI"/>
</dbReference>
<feature type="domain" description="HTH lacI-type" evidence="4">
    <location>
        <begin position="31"/>
        <end position="85"/>
    </location>
</feature>
<protein>
    <submittedName>
        <fullName evidence="5">LacI family transcriptional regulator</fullName>
    </submittedName>
</protein>
<dbReference type="SUPFAM" id="SSF47413">
    <property type="entry name" value="lambda repressor-like DNA-binding domains"/>
    <property type="match status" value="1"/>
</dbReference>
<name>A0A7C9TJF6_9BURK</name>
<dbReference type="PANTHER" id="PTHR30146:SF152">
    <property type="entry name" value="TRANSCRIPTIONAL REGULATORY PROTEIN"/>
    <property type="match status" value="1"/>
</dbReference>
<evidence type="ECO:0000256" key="3">
    <source>
        <dbReference type="ARBA" id="ARBA00023163"/>
    </source>
</evidence>
<proteinExistence type="predicted"/>
<keyword evidence="3" id="KW-0804">Transcription</keyword>
<dbReference type="InterPro" id="IPR025997">
    <property type="entry name" value="SBP_2_dom"/>
</dbReference>
<dbReference type="InterPro" id="IPR028082">
    <property type="entry name" value="Peripla_BP_I"/>
</dbReference>
<evidence type="ECO:0000256" key="2">
    <source>
        <dbReference type="ARBA" id="ARBA00023125"/>
    </source>
</evidence>
<sequence length="381" mass="40518">MDPLDTASVDAAAELAEPADGAPTRRRLGRATLEDIAQAAGVSLSTVDRLLNARAPVRGDTAERVRAAAERLGFRASGVIAQRVNQQRPRRRLGFLLQRPASGFYRALGRALTDAVEQAPDIRGQAHIAYLDDLSAEAVAERMLALGAEVDALAVVAADHPRVHAAMASLQARGVPVFALVSELSSPLCAGFVGPDSRKVGRSAAWFIAGLARTPGPVAIFVGTHRFQCQELSEMSFRSYMREHAPGFEVLEPVMTLDSPTMAEEAMRSLLLRHPDLRGFYVDGGGIEGVLRALPAARAEGLLAEQTEPLIGVAHDLTPDTLAGLQTGALHAVLSMPRPQLAQGLVRGMVDALASAESATGPSHRPLRLILPLETWTPESV</sequence>
<reference evidence="5 6" key="1">
    <citation type="submission" date="2020-02" db="EMBL/GenBank/DDBJ databases">
        <title>Ideonella bacterium strain TBM-1.</title>
        <authorList>
            <person name="Chen W.-M."/>
        </authorList>
    </citation>
    <scope>NUCLEOTIDE SEQUENCE [LARGE SCALE GENOMIC DNA]</scope>
    <source>
        <strain evidence="5 6">TBM-1</strain>
    </source>
</reference>
<dbReference type="GO" id="GO:0000976">
    <property type="term" value="F:transcription cis-regulatory region binding"/>
    <property type="evidence" value="ECO:0007669"/>
    <property type="project" value="TreeGrafter"/>
</dbReference>
<dbReference type="Gene3D" id="3.40.50.2300">
    <property type="match status" value="2"/>
</dbReference>
<dbReference type="RefSeq" id="WP_163457908.1">
    <property type="nucleotide sequence ID" value="NZ_JAAGOH010000014.1"/>
</dbReference>
<dbReference type="PROSITE" id="PS00356">
    <property type="entry name" value="HTH_LACI_1"/>
    <property type="match status" value="1"/>
</dbReference>
<dbReference type="SMART" id="SM00354">
    <property type="entry name" value="HTH_LACI"/>
    <property type="match status" value="1"/>
</dbReference>
<keyword evidence="1" id="KW-0805">Transcription regulation</keyword>
<dbReference type="PANTHER" id="PTHR30146">
    <property type="entry name" value="LACI-RELATED TRANSCRIPTIONAL REPRESSOR"/>
    <property type="match status" value="1"/>
</dbReference>
<dbReference type="CDD" id="cd06307">
    <property type="entry name" value="PBP1_sugar_binding"/>
    <property type="match status" value="1"/>
</dbReference>